<sequence>MTALFRFVGALALGLMVTFAGQAQTPFAPAIVVNDDVVTFYDLEQRRALYRAFGMPPAILEDQVVADLTDEALMRQESRRIGILVGERELQAGYNAFAQQRGLSGDQLTAQLTRAGIDPGTLRDQIEAQLGWRDAMQARFTSRARPNERDIEEAMMIDATGISREVLLAEIAIPYAERGEARTNELITQIYEDVRNGGDFRAAAREFSRAQTARNGGEIGWVATGDLPGPMRAEIDLIDAGGVTRPIPITRGVSLLAVLDERRVPTRNSGLVTISYVRATFPIDGGEAAARTAATEARRRLDGCADMTARADEFGPGSGRFGPEPLSSVNPALFSVLATAQLGQISQPVRIGDSISLIALCSRDVSLDADQRQQVQNQIFADRVSAFADGYLQELRRDAVIDVR</sequence>
<dbReference type="PROSITE" id="PS50198">
    <property type="entry name" value="PPIC_PPIASE_2"/>
    <property type="match status" value="1"/>
</dbReference>
<feature type="chain" id="PRO_5032519535" description="Parvulin-like PPIase" evidence="10">
    <location>
        <begin position="24"/>
        <end position="404"/>
    </location>
</feature>
<evidence type="ECO:0000256" key="6">
    <source>
        <dbReference type="ARBA" id="ARBA00023235"/>
    </source>
</evidence>
<dbReference type="SUPFAM" id="SSF54534">
    <property type="entry name" value="FKBP-like"/>
    <property type="match status" value="2"/>
</dbReference>
<accession>A0A7S9LRH3</accession>
<protein>
    <recommendedName>
        <fullName evidence="1">Parvulin-like PPIase</fullName>
    </recommendedName>
    <alternativeName>
        <fullName evidence="7">Peptidyl-prolyl cis-trans isomerase plp</fullName>
    </alternativeName>
    <alternativeName>
        <fullName evidence="8">Rotamase plp</fullName>
    </alternativeName>
</protein>
<evidence type="ECO:0000256" key="10">
    <source>
        <dbReference type="SAM" id="SignalP"/>
    </source>
</evidence>
<dbReference type="AlphaFoldDB" id="A0A7S9LRH3"/>
<evidence type="ECO:0000259" key="11">
    <source>
        <dbReference type="PROSITE" id="PS50198"/>
    </source>
</evidence>
<evidence type="ECO:0000313" key="13">
    <source>
        <dbReference type="Proteomes" id="UP000594800"/>
    </source>
</evidence>
<name>A0A7S9LRH3_9RHOB</name>
<evidence type="ECO:0000256" key="7">
    <source>
        <dbReference type="ARBA" id="ARBA00030642"/>
    </source>
</evidence>
<evidence type="ECO:0000256" key="8">
    <source>
        <dbReference type="ARBA" id="ARBA00031484"/>
    </source>
</evidence>
<dbReference type="InterPro" id="IPR046357">
    <property type="entry name" value="PPIase_dom_sf"/>
</dbReference>
<evidence type="ECO:0000256" key="2">
    <source>
        <dbReference type="ARBA" id="ARBA00022729"/>
    </source>
</evidence>
<dbReference type="Gene3D" id="3.10.50.40">
    <property type="match status" value="1"/>
</dbReference>
<gene>
    <name evidence="12" type="ORF">I0K15_19385</name>
</gene>
<keyword evidence="3" id="KW-0574">Periplasm</keyword>
<dbReference type="KEGG" id="poz:I0K15_19385"/>
<dbReference type="InterPro" id="IPR050280">
    <property type="entry name" value="OMP_Chaperone_SurA"/>
</dbReference>
<proteinExistence type="predicted"/>
<dbReference type="Pfam" id="PF09312">
    <property type="entry name" value="SurA_N"/>
    <property type="match status" value="1"/>
</dbReference>
<dbReference type="PANTHER" id="PTHR47637:SF1">
    <property type="entry name" value="CHAPERONE SURA"/>
    <property type="match status" value="1"/>
</dbReference>
<evidence type="ECO:0000313" key="12">
    <source>
        <dbReference type="EMBL" id="QPH53908.1"/>
    </source>
</evidence>
<feature type="domain" description="PpiC" evidence="11">
    <location>
        <begin position="163"/>
        <end position="260"/>
    </location>
</feature>
<dbReference type="EMBL" id="CP064942">
    <property type="protein sequence ID" value="QPH53908.1"/>
    <property type="molecule type" value="Genomic_DNA"/>
</dbReference>
<keyword evidence="13" id="KW-1185">Reference proteome</keyword>
<dbReference type="Pfam" id="PF00639">
    <property type="entry name" value="Rotamase"/>
    <property type="match status" value="1"/>
</dbReference>
<dbReference type="InterPro" id="IPR027304">
    <property type="entry name" value="Trigger_fact/SurA_dom_sf"/>
</dbReference>
<keyword evidence="5" id="KW-0143">Chaperone</keyword>
<evidence type="ECO:0000256" key="9">
    <source>
        <dbReference type="PROSITE-ProRule" id="PRU00278"/>
    </source>
</evidence>
<keyword evidence="6 9" id="KW-0413">Isomerase</keyword>
<dbReference type="InterPro" id="IPR000297">
    <property type="entry name" value="PPIase_PpiC"/>
</dbReference>
<dbReference type="Proteomes" id="UP000594800">
    <property type="component" value="Chromosome"/>
</dbReference>
<organism evidence="12 13">
    <name type="scientific">Pontivivens ytuae</name>
    <dbReference type="NCBI Taxonomy" id="2789856"/>
    <lineage>
        <taxon>Bacteria</taxon>
        <taxon>Pseudomonadati</taxon>
        <taxon>Pseudomonadota</taxon>
        <taxon>Alphaproteobacteria</taxon>
        <taxon>Rhodobacterales</taxon>
        <taxon>Paracoccaceae</taxon>
        <taxon>Pontivivens</taxon>
    </lineage>
</organism>
<feature type="signal peptide" evidence="10">
    <location>
        <begin position="1"/>
        <end position="23"/>
    </location>
</feature>
<evidence type="ECO:0000256" key="1">
    <source>
        <dbReference type="ARBA" id="ARBA00018370"/>
    </source>
</evidence>
<dbReference type="RefSeq" id="WP_196103117.1">
    <property type="nucleotide sequence ID" value="NZ_CP064942.1"/>
</dbReference>
<keyword evidence="2 10" id="KW-0732">Signal</keyword>
<dbReference type="PANTHER" id="PTHR47637">
    <property type="entry name" value="CHAPERONE SURA"/>
    <property type="match status" value="1"/>
</dbReference>
<dbReference type="GO" id="GO:0003755">
    <property type="term" value="F:peptidyl-prolyl cis-trans isomerase activity"/>
    <property type="evidence" value="ECO:0007669"/>
    <property type="project" value="UniProtKB-KW"/>
</dbReference>
<evidence type="ECO:0000256" key="3">
    <source>
        <dbReference type="ARBA" id="ARBA00022764"/>
    </source>
</evidence>
<evidence type="ECO:0000256" key="4">
    <source>
        <dbReference type="ARBA" id="ARBA00023110"/>
    </source>
</evidence>
<evidence type="ECO:0000256" key="5">
    <source>
        <dbReference type="ARBA" id="ARBA00023186"/>
    </source>
</evidence>
<dbReference type="Gene3D" id="1.10.4030.10">
    <property type="entry name" value="Porin chaperone SurA, peptide-binding domain"/>
    <property type="match status" value="1"/>
</dbReference>
<keyword evidence="4 9" id="KW-0697">Rotamase</keyword>
<dbReference type="InterPro" id="IPR015391">
    <property type="entry name" value="SurA_N"/>
</dbReference>
<dbReference type="SUPFAM" id="SSF109998">
    <property type="entry name" value="Triger factor/SurA peptide-binding domain-like"/>
    <property type="match status" value="1"/>
</dbReference>
<reference evidence="12 13" key="1">
    <citation type="submission" date="2020-11" db="EMBL/GenBank/DDBJ databases">
        <title>Description of Pontivivens ytuae sp. nov. isolated from deep sea sediment of Mariana Trench.</title>
        <authorList>
            <person name="Wang Z."/>
            <person name="Sun Q.-L."/>
            <person name="Xu X.-D."/>
            <person name="Tang Y.-Z."/>
            <person name="Zhang J."/>
        </authorList>
    </citation>
    <scope>NUCLEOTIDE SEQUENCE [LARGE SCALE GENOMIC DNA]</scope>
    <source>
        <strain evidence="12 13">MT2928</strain>
    </source>
</reference>